<dbReference type="EMBL" id="JABFAB010000005">
    <property type="protein sequence ID" value="MBA0648196.1"/>
    <property type="molecule type" value="Genomic_DNA"/>
</dbReference>
<proteinExistence type="predicted"/>
<evidence type="ECO:0000313" key="2">
    <source>
        <dbReference type="EMBL" id="MBA0648196.1"/>
    </source>
</evidence>
<feature type="region of interest" description="Disordered" evidence="1">
    <location>
        <begin position="38"/>
        <end position="74"/>
    </location>
</feature>
<organism evidence="2 3">
    <name type="scientific">Gossypium klotzschianum</name>
    <dbReference type="NCBI Taxonomy" id="34286"/>
    <lineage>
        <taxon>Eukaryota</taxon>
        <taxon>Viridiplantae</taxon>
        <taxon>Streptophyta</taxon>
        <taxon>Embryophyta</taxon>
        <taxon>Tracheophyta</taxon>
        <taxon>Spermatophyta</taxon>
        <taxon>Magnoliopsida</taxon>
        <taxon>eudicotyledons</taxon>
        <taxon>Gunneridae</taxon>
        <taxon>Pentapetalae</taxon>
        <taxon>rosids</taxon>
        <taxon>malvids</taxon>
        <taxon>Malvales</taxon>
        <taxon>Malvaceae</taxon>
        <taxon>Malvoideae</taxon>
        <taxon>Gossypium</taxon>
    </lineage>
</organism>
<accession>A0A7J8UCF9</accession>
<comment type="caution">
    <text evidence="2">The sequence shown here is derived from an EMBL/GenBank/DDBJ whole genome shotgun (WGS) entry which is preliminary data.</text>
</comment>
<dbReference type="AlphaFoldDB" id="A0A7J8UCF9"/>
<dbReference type="OrthoDB" id="10290191at2759"/>
<name>A0A7J8UCF9_9ROSI</name>
<dbReference type="Proteomes" id="UP000593573">
    <property type="component" value="Unassembled WGS sequence"/>
</dbReference>
<protein>
    <submittedName>
        <fullName evidence="2">Uncharacterized protein</fullName>
    </submittedName>
</protein>
<keyword evidence="3" id="KW-1185">Reference proteome</keyword>
<evidence type="ECO:0000313" key="3">
    <source>
        <dbReference type="Proteomes" id="UP000593573"/>
    </source>
</evidence>
<sequence length="293" mass="31320">MLVDLIPTPVPSWKDKMLGKTLPASTDEVELNFQEYGHVRDLFPSNGPEKGRGESKEGSTAVAPEKEKSVEASESFRPWMLVERKSRRNQGSNASLAAKFQGKNGEGSRFNALSLVQSETIENGEIGADFSGAASQARVGKDQRGSLKAGNGLSIGLNAGPISVPTSNSNGGNYFQQKINSVMTEPRLQDFNPAQAQINNKETALKGPNSVLWGVGVQLTDGILDPDKHSAVIFKENLHSKSREHAVGRKFEALEAGESMEAVVNLILSPMVNETGNGVQNEAASNLDGADDS</sequence>
<gene>
    <name evidence="2" type="ORF">Goklo_015963</name>
</gene>
<reference evidence="2 3" key="1">
    <citation type="journal article" date="2019" name="Genome Biol. Evol.">
        <title>Insights into the evolution of the New World diploid cottons (Gossypium, subgenus Houzingenia) based on genome sequencing.</title>
        <authorList>
            <person name="Grover C.E."/>
            <person name="Arick M.A. 2nd"/>
            <person name="Thrash A."/>
            <person name="Conover J.L."/>
            <person name="Sanders W.S."/>
            <person name="Peterson D.G."/>
            <person name="Frelichowski J.E."/>
            <person name="Scheffler J.A."/>
            <person name="Scheffler B.E."/>
            <person name="Wendel J.F."/>
        </authorList>
    </citation>
    <scope>NUCLEOTIDE SEQUENCE [LARGE SCALE GENOMIC DNA]</scope>
    <source>
        <strain evidence="2">57</strain>
        <tissue evidence="2">Leaf</tissue>
    </source>
</reference>
<evidence type="ECO:0000256" key="1">
    <source>
        <dbReference type="SAM" id="MobiDB-lite"/>
    </source>
</evidence>